<keyword evidence="2" id="KW-0812">Transmembrane</keyword>
<dbReference type="Proteomes" id="UP000318437">
    <property type="component" value="Unassembled WGS sequence"/>
</dbReference>
<evidence type="ECO:0008006" key="5">
    <source>
        <dbReference type="Google" id="ProtNLM"/>
    </source>
</evidence>
<evidence type="ECO:0000256" key="1">
    <source>
        <dbReference type="SAM" id="MobiDB-lite"/>
    </source>
</evidence>
<sequence length="208" mass="22827">MNSIQREESSRGGLAVVIVCFFAFGFLLSLLIQALLYFGQAFQVEQVTDLSSSEEFVAEAPIKPDPRFSPREVVAYQLEGLGSADRLQGINQCFVFASPANKSMTGPISRFAKMVQRPPYDVLLSPQELLIGSPDIHDDHATVTVSLLDSLGGVQVFQFVLSKQIEGDCSGCWMTEAVFPLRSIDSREPARPPTVMHSVVPKSQSMEI</sequence>
<organism evidence="3 4">
    <name type="scientific">Bythopirellula polymerisocia</name>
    <dbReference type="NCBI Taxonomy" id="2528003"/>
    <lineage>
        <taxon>Bacteria</taxon>
        <taxon>Pseudomonadati</taxon>
        <taxon>Planctomycetota</taxon>
        <taxon>Planctomycetia</taxon>
        <taxon>Pirellulales</taxon>
        <taxon>Lacipirellulaceae</taxon>
        <taxon>Bythopirellula</taxon>
    </lineage>
</organism>
<gene>
    <name evidence="3" type="ORF">Pla144_37200</name>
</gene>
<keyword evidence="4" id="KW-1185">Reference proteome</keyword>
<dbReference type="OrthoDB" id="289736at2"/>
<name>A0A5C6CHP6_9BACT</name>
<feature type="region of interest" description="Disordered" evidence="1">
    <location>
        <begin position="189"/>
        <end position="208"/>
    </location>
</feature>
<evidence type="ECO:0000313" key="3">
    <source>
        <dbReference type="EMBL" id="TWU23545.1"/>
    </source>
</evidence>
<dbReference type="RefSeq" id="WP_146452051.1">
    <property type="nucleotide sequence ID" value="NZ_SJPS01000006.1"/>
</dbReference>
<dbReference type="AlphaFoldDB" id="A0A5C6CHP6"/>
<accession>A0A5C6CHP6</accession>
<protein>
    <recommendedName>
        <fullName evidence="5">DUF4864 domain-containing protein</fullName>
    </recommendedName>
</protein>
<evidence type="ECO:0000256" key="2">
    <source>
        <dbReference type="SAM" id="Phobius"/>
    </source>
</evidence>
<comment type="caution">
    <text evidence="3">The sequence shown here is derived from an EMBL/GenBank/DDBJ whole genome shotgun (WGS) entry which is preliminary data.</text>
</comment>
<dbReference type="Pfam" id="PF16156">
    <property type="entry name" value="DUF4864"/>
    <property type="match status" value="1"/>
</dbReference>
<reference evidence="3 4" key="1">
    <citation type="submission" date="2019-02" db="EMBL/GenBank/DDBJ databases">
        <title>Deep-cultivation of Planctomycetes and their phenomic and genomic characterization uncovers novel biology.</title>
        <authorList>
            <person name="Wiegand S."/>
            <person name="Jogler M."/>
            <person name="Boedeker C."/>
            <person name="Pinto D."/>
            <person name="Vollmers J."/>
            <person name="Rivas-Marin E."/>
            <person name="Kohn T."/>
            <person name="Peeters S.H."/>
            <person name="Heuer A."/>
            <person name="Rast P."/>
            <person name="Oberbeckmann S."/>
            <person name="Bunk B."/>
            <person name="Jeske O."/>
            <person name="Meyerdierks A."/>
            <person name="Storesund J.E."/>
            <person name="Kallscheuer N."/>
            <person name="Luecker S."/>
            <person name="Lage O.M."/>
            <person name="Pohl T."/>
            <person name="Merkel B.J."/>
            <person name="Hornburger P."/>
            <person name="Mueller R.-W."/>
            <person name="Bruemmer F."/>
            <person name="Labrenz M."/>
            <person name="Spormann A.M."/>
            <person name="Op Den Camp H."/>
            <person name="Overmann J."/>
            <person name="Amann R."/>
            <person name="Jetten M.S.M."/>
            <person name="Mascher T."/>
            <person name="Medema M.H."/>
            <person name="Devos D.P."/>
            <person name="Kaster A.-K."/>
            <person name="Ovreas L."/>
            <person name="Rohde M."/>
            <person name="Galperin M.Y."/>
            <person name="Jogler C."/>
        </authorList>
    </citation>
    <scope>NUCLEOTIDE SEQUENCE [LARGE SCALE GENOMIC DNA]</scope>
    <source>
        <strain evidence="3 4">Pla144</strain>
    </source>
</reference>
<proteinExistence type="predicted"/>
<feature type="transmembrane region" description="Helical" evidence="2">
    <location>
        <begin position="12"/>
        <end position="38"/>
    </location>
</feature>
<keyword evidence="2" id="KW-0472">Membrane</keyword>
<evidence type="ECO:0000313" key="4">
    <source>
        <dbReference type="Proteomes" id="UP000318437"/>
    </source>
</evidence>
<dbReference type="PANTHER" id="PTHR35716">
    <property type="entry name" value="OS05G0574700 PROTEIN-RELATED"/>
    <property type="match status" value="1"/>
</dbReference>
<dbReference type="EMBL" id="SJPS01000006">
    <property type="protein sequence ID" value="TWU23545.1"/>
    <property type="molecule type" value="Genomic_DNA"/>
</dbReference>
<dbReference type="InterPro" id="IPR032347">
    <property type="entry name" value="DUF4864"/>
</dbReference>
<keyword evidence="2" id="KW-1133">Transmembrane helix</keyword>